<dbReference type="EMBL" id="CAID01000006">
    <property type="protein sequence ID" value="CEF98219.1"/>
    <property type="molecule type" value="Genomic_DNA"/>
</dbReference>
<dbReference type="Proteomes" id="UP000009170">
    <property type="component" value="Unassembled WGS sequence"/>
</dbReference>
<reference evidence="2 4" key="1">
    <citation type="journal article" date="2006" name="Proc. Natl. Acad. Sci. U.S.A.">
        <title>Genome analysis of the smallest free-living eukaryote Ostreococcus tauri unveils many unique features.</title>
        <authorList>
            <person name="Derelle E."/>
            <person name="Ferraz C."/>
            <person name="Rombauts S."/>
            <person name="Rouze P."/>
            <person name="Worden A.Z."/>
            <person name="Robbens S."/>
            <person name="Partensky F."/>
            <person name="Degroeve S."/>
            <person name="Echeynie S."/>
            <person name="Cooke R."/>
            <person name="Saeys Y."/>
            <person name="Wuyts J."/>
            <person name="Jabbari K."/>
            <person name="Bowler C."/>
            <person name="Panaud O."/>
            <person name="Piegu B."/>
            <person name="Ball S.G."/>
            <person name="Ral J.-P."/>
            <person name="Bouget F.-Y."/>
            <person name="Piganeau G."/>
            <person name="De Baets B."/>
            <person name="Picard A."/>
            <person name="Delseny M."/>
            <person name="Demaille J."/>
            <person name="Van de Peer Y."/>
            <person name="Moreau H."/>
        </authorList>
    </citation>
    <scope>NUCLEOTIDE SEQUENCE [LARGE SCALE GENOMIC DNA]</scope>
    <source>
        <strain evidence="2 4">OTTH0595</strain>
    </source>
</reference>
<evidence type="ECO:0000256" key="1">
    <source>
        <dbReference type="SAM" id="MobiDB-lite"/>
    </source>
</evidence>
<reference evidence="3" key="3">
    <citation type="submission" date="2017-04" db="EMBL/GenBank/DDBJ databases">
        <title>Population genomics of picophytoplankton unveils novel chromosome hypervariability.</title>
        <authorList>
            <consortium name="DOE Joint Genome Institute"/>
            <person name="Blanc-Mathieu R."/>
            <person name="Krasovec M."/>
            <person name="Hebrard M."/>
            <person name="Yau S."/>
            <person name="Desgranges E."/>
            <person name="Martin J."/>
            <person name="Schackwitz W."/>
            <person name="Kuo A."/>
            <person name="Salin G."/>
            <person name="Donnadieu C."/>
            <person name="Desdevises Y."/>
            <person name="Sanchez-Ferandin S."/>
            <person name="Moreau H."/>
            <person name="Rivals E."/>
            <person name="Grigoriev I.V."/>
            <person name="Grimsley N."/>
            <person name="Eyre-Walker A."/>
            <person name="Piganeau G."/>
        </authorList>
    </citation>
    <scope>NUCLEOTIDE SEQUENCE [LARGE SCALE GENOMIC DNA]</scope>
    <source>
        <strain evidence="3">RCC 1115</strain>
    </source>
</reference>
<keyword evidence="4" id="KW-1185">Reference proteome</keyword>
<gene>
    <name evidence="3" type="ORF">BE221DRAFT_203784</name>
    <name evidence="2" type="ORF">OT_ostta06g00450</name>
</gene>
<proteinExistence type="predicted"/>
<organism evidence="2 4">
    <name type="scientific">Ostreococcus tauri</name>
    <name type="common">Marine green alga</name>
    <dbReference type="NCBI Taxonomy" id="70448"/>
    <lineage>
        <taxon>Eukaryota</taxon>
        <taxon>Viridiplantae</taxon>
        <taxon>Chlorophyta</taxon>
        <taxon>Mamiellophyceae</taxon>
        <taxon>Mamiellales</taxon>
        <taxon>Bathycoccaceae</taxon>
        <taxon>Ostreococcus</taxon>
    </lineage>
</organism>
<feature type="compositionally biased region" description="Basic residues" evidence="1">
    <location>
        <begin position="87"/>
        <end position="98"/>
    </location>
</feature>
<dbReference type="EMBL" id="KZ155774">
    <property type="protein sequence ID" value="OUS48634.1"/>
    <property type="molecule type" value="Genomic_DNA"/>
</dbReference>
<accession>A0A1Y5IKG9</accession>
<accession>A0A090M7W2</accession>
<protein>
    <submittedName>
        <fullName evidence="2">Unnamed product</fullName>
    </submittedName>
</protein>
<dbReference type="OrthoDB" id="10433286at2759"/>
<sequence length="98" mass="11278">MPITRGIHDPRQPYVVPEGAYAWGAKGDWNGKTGEDMDVETQFARTTTTEGFDGRIDHAHLRNHEVRLTEEESKFVPNAKNFAPRPKNWKPGKHQNYF</sequence>
<name>A0A090M7W2_OSTTA</name>
<evidence type="ECO:0000313" key="4">
    <source>
        <dbReference type="Proteomes" id="UP000009170"/>
    </source>
</evidence>
<dbReference type="InParanoid" id="A0A090M7W2"/>
<dbReference type="AlphaFoldDB" id="A0A090M7W2"/>
<evidence type="ECO:0000313" key="3">
    <source>
        <dbReference type="EMBL" id="OUS48634.1"/>
    </source>
</evidence>
<evidence type="ECO:0000313" key="2">
    <source>
        <dbReference type="EMBL" id="CEF98219.1"/>
    </source>
</evidence>
<accession>A0A454Y0K8</accession>
<reference evidence="2" key="2">
    <citation type="journal article" date="2014" name="BMC Genomics">
        <title>An improved genome of the model marine alga Ostreococcus tauri unfolds by assessing Illumina de novo assemblies.</title>
        <authorList>
            <person name="Blanc-Mathieu R."/>
            <person name="Verhelst B."/>
            <person name="Derelle E."/>
            <person name="Rombauts S."/>
            <person name="Bouget F.Y."/>
            <person name="Carre I."/>
            <person name="Chateau A."/>
            <person name="Eyre-Walker A."/>
            <person name="Grimsley N."/>
            <person name="Moreau H."/>
            <person name="Piegu B."/>
            <person name="Rivals E."/>
            <person name="Schackwitz W."/>
            <person name="Van de Peer Y."/>
            <person name="Piganeau G."/>
        </authorList>
    </citation>
    <scope>NUCLEOTIDE SEQUENCE</scope>
    <source>
        <strain evidence="2">RCC4221</strain>
    </source>
</reference>
<feature type="region of interest" description="Disordered" evidence="1">
    <location>
        <begin position="77"/>
        <end position="98"/>
    </location>
</feature>
<dbReference type="Proteomes" id="UP000195557">
    <property type="component" value="Unassembled WGS sequence"/>
</dbReference>